<feature type="signal peptide" evidence="3">
    <location>
        <begin position="1"/>
        <end position="24"/>
    </location>
</feature>
<dbReference type="EMBL" id="MU865932">
    <property type="protein sequence ID" value="KAK4450407.1"/>
    <property type="molecule type" value="Genomic_DNA"/>
</dbReference>
<feature type="compositionally biased region" description="Basic and acidic residues" evidence="1">
    <location>
        <begin position="36"/>
        <end position="45"/>
    </location>
</feature>
<evidence type="ECO:0000256" key="2">
    <source>
        <dbReference type="SAM" id="Phobius"/>
    </source>
</evidence>
<dbReference type="AlphaFoldDB" id="A0AAV9GQB1"/>
<dbReference type="Proteomes" id="UP001321760">
    <property type="component" value="Unassembled WGS sequence"/>
</dbReference>
<feature type="transmembrane region" description="Helical" evidence="2">
    <location>
        <begin position="168"/>
        <end position="192"/>
    </location>
</feature>
<feature type="chain" id="PRO_5043496876" evidence="3">
    <location>
        <begin position="25"/>
        <end position="285"/>
    </location>
</feature>
<evidence type="ECO:0000313" key="4">
    <source>
        <dbReference type="EMBL" id="KAK4450407.1"/>
    </source>
</evidence>
<comment type="caution">
    <text evidence="4">The sequence shown here is derived from an EMBL/GenBank/DDBJ whole genome shotgun (WGS) entry which is preliminary data.</text>
</comment>
<accession>A0AAV9GQB1</accession>
<gene>
    <name evidence="4" type="ORF">QBC34DRAFT_424565</name>
</gene>
<evidence type="ECO:0000313" key="5">
    <source>
        <dbReference type="Proteomes" id="UP001321760"/>
    </source>
</evidence>
<reference evidence="4" key="1">
    <citation type="journal article" date="2023" name="Mol. Phylogenet. Evol.">
        <title>Genome-scale phylogeny and comparative genomics of the fungal order Sordariales.</title>
        <authorList>
            <person name="Hensen N."/>
            <person name="Bonometti L."/>
            <person name="Westerberg I."/>
            <person name="Brannstrom I.O."/>
            <person name="Guillou S."/>
            <person name="Cros-Aarteil S."/>
            <person name="Calhoun S."/>
            <person name="Haridas S."/>
            <person name="Kuo A."/>
            <person name="Mondo S."/>
            <person name="Pangilinan J."/>
            <person name="Riley R."/>
            <person name="LaButti K."/>
            <person name="Andreopoulos B."/>
            <person name="Lipzen A."/>
            <person name="Chen C."/>
            <person name="Yan M."/>
            <person name="Daum C."/>
            <person name="Ng V."/>
            <person name="Clum A."/>
            <person name="Steindorff A."/>
            <person name="Ohm R.A."/>
            <person name="Martin F."/>
            <person name="Silar P."/>
            <person name="Natvig D.O."/>
            <person name="Lalanne C."/>
            <person name="Gautier V."/>
            <person name="Ament-Velasquez S.L."/>
            <person name="Kruys A."/>
            <person name="Hutchinson M.I."/>
            <person name="Powell A.J."/>
            <person name="Barry K."/>
            <person name="Miller A.N."/>
            <person name="Grigoriev I.V."/>
            <person name="Debuchy R."/>
            <person name="Gladieux P."/>
            <person name="Hiltunen Thoren M."/>
            <person name="Johannesson H."/>
        </authorList>
    </citation>
    <scope>NUCLEOTIDE SEQUENCE</scope>
    <source>
        <strain evidence="4">PSN243</strain>
    </source>
</reference>
<reference evidence="4" key="2">
    <citation type="submission" date="2023-05" db="EMBL/GenBank/DDBJ databases">
        <authorList>
            <consortium name="Lawrence Berkeley National Laboratory"/>
            <person name="Steindorff A."/>
            <person name="Hensen N."/>
            <person name="Bonometti L."/>
            <person name="Westerberg I."/>
            <person name="Brannstrom I.O."/>
            <person name="Guillou S."/>
            <person name="Cros-Aarteil S."/>
            <person name="Calhoun S."/>
            <person name="Haridas S."/>
            <person name="Kuo A."/>
            <person name="Mondo S."/>
            <person name="Pangilinan J."/>
            <person name="Riley R."/>
            <person name="Labutti K."/>
            <person name="Andreopoulos B."/>
            <person name="Lipzen A."/>
            <person name="Chen C."/>
            <person name="Yanf M."/>
            <person name="Daum C."/>
            <person name="Ng V."/>
            <person name="Clum A."/>
            <person name="Ohm R."/>
            <person name="Martin F."/>
            <person name="Silar P."/>
            <person name="Natvig D."/>
            <person name="Lalanne C."/>
            <person name="Gautier V."/>
            <person name="Ament-Velasquez S.L."/>
            <person name="Kruys A."/>
            <person name="Hutchinson M.I."/>
            <person name="Powell A.J."/>
            <person name="Barry K."/>
            <person name="Miller A.N."/>
            <person name="Grigoriev I.V."/>
            <person name="Debuchy R."/>
            <person name="Gladieux P."/>
            <person name="Thoren M.H."/>
            <person name="Johannesson H."/>
        </authorList>
    </citation>
    <scope>NUCLEOTIDE SEQUENCE</scope>
    <source>
        <strain evidence="4">PSN243</strain>
    </source>
</reference>
<keyword evidence="3" id="KW-0732">Signal</keyword>
<keyword evidence="2" id="KW-1133">Transmembrane helix</keyword>
<feature type="region of interest" description="Disordered" evidence="1">
    <location>
        <begin position="119"/>
        <end position="166"/>
    </location>
</feature>
<feature type="compositionally biased region" description="Low complexity" evidence="1">
    <location>
        <begin position="144"/>
        <end position="154"/>
    </location>
</feature>
<keyword evidence="2" id="KW-0812">Transmembrane</keyword>
<feature type="region of interest" description="Disordered" evidence="1">
    <location>
        <begin position="251"/>
        <end position="285"/>
    </location>
</feature>
<evidence type="ECO:0000256" key="3">
    <source>
        <dbReference type="SAM" id="SignalP"/>
    </source>
</evidence>
<keyword evidence="2" id="KW-0472">Membrane</keyword>
<organism evidence="4 5">
    <name type="scientific">Podospora aff. communis PSN243</name>
    <dbReference type="NCBI Taxonomy" id="3040156"/>
    <lineage>
        <taxon>Eukaryota</taxon>
        <taxon>Fungi</taxon>
        <taxon>Dikarya</taxon>
        <taxon>Ascomycota</taxon>
        <taxon>Pezizomycotina</taxon>
        <taxon>Sordariomycetes</taxon>
        <taxon>Sordariomycetidae</taxon>
        <taxon>Sordariales</taxon>
        <taxon>Podosporaceae</taxon>
        <taxon>Podospora</taxon>
    </lineage>
</organism>
<name>A0AAV9GQB1_9PEZI</name>
<feature type="region of interest" description="Disordered" evidence="1">
    <location>
        <begin position="33"/>
        <end position="58"/>
    </location>
</feature>
<evidence type="ECO:0000256" key="1">
    <source>
        <dbReference type="SAM" id="MobiDB-lite"/>
    </source>
</evidence>
<proteinExistence type="predicted"/>
<sequence>MRSAFLSSVAVAVLLLAAAEGVLTHGTKGRWYTPRETTKAEEQRKASGGYSPVPTSSPEHVVMDLLRRQDNPDYVLPSDICGWYQQFKSRLAMWLEHPASTSGVYGAAVTALHSRACPHSSQHASRARSGTPASLVAPGLNAGPTPSASSRPSDTPTPPPAATNQTPVGAIVGGTVASFALIVILILGILYYRHKKRTAAHTEEPIVTEIAHGSVKELPHSPSPDGLSPTRFSQHQPFQSYDIQVAPQQAVGYASPYEQPQGPVQLEDARQEPHGTPSPHLNMYG</sequence>
<keyword evidence="5" id="KW-1185">Reference proteome</keyword>
<protein>
    <submittedName>
        <fullName evidence="4">Uncharacterized protein</fullName>
    </submittedName>
</protein>